<evidence type="ECO:0000313" key="2">
    <source>
        <dbReference type="Proteomes" id="UP000654922"/>
    </source>
</evidence>
<dbReference type="AlphaFoldDB" id="A0A8H6QIN8"/>
<dbReference type="EMBL" id="JACBAE010000975">
    <property type="protein sequence ID" value="KAF7174315.1"/>
    <property type="molecule type" value="Genomic_DNA"/>
</dbReference>
<name>A0A8H6QIN8_9EURO</name>
<protein>
    <submittedName>
        <fullName evidence="1">Uncharacterized protein</fullName>
    </submittedName>
</protein>
<evidence type="ECO:0000313" key="1">
    <source>
        <dbReference type="EMBL" id="KAF7174315.1"/>
    </source>
</evidence>
<sequence length="505" mass="53964">MPDETQLTFTGDWRITVTGRDATWPQRVVASGTAAGTQTLAGNPSTTLDVYGNGQAAWTLSIDHNDGSHGWQPSFIRGNMTVSGPYLSWMVESEDNTTPSSDRDFNDLVIRLDKMGMVGQSVSPFAVLPGTLQAMPEGVFEATLGRYLMAVRIQNIWTMAWPATAGVGLSDRCRAWLSAAGVSVIDSWTLKDQEVLGQQVVGGRVVVGALGPWETRRIFFKIDVSQAAVRKHQVELQVMTDHGAEGIALMNKAARAPISVTRTTYNQSQQSFVSRCDIGVMTASIKRMTIDLTTFRRAIAIARQLGIGGTGGGGGSGGGSRDCDRRTSEFVRAQLQDFLDGKEVNLCALWRRLACCCASGGGDGGKDEGGDWTDTLDAGLTFFLFPTEIDYSVEYNQPFHGQFGPIPFQDPWWKILLVIIAILLTIAEAVSGGADLANSSDSAVIGTVTRSVLNALKTQPTANTTSTDPGSVDAAVVTLNGRRGLTPAIFTVLDAASDEASANPI</sequence>
<comment type="caution">
    <text evidence="1">The sequence shown here is derived from an EMBL/GenBank/DDBJ whole genome shotgun (WGS) entry which is preliminary data.</text>
</comment>
<accession>A0A8H6QIN8</accession>
<reference evidence="1" key="1">
    <citation type="submission" date="2020-06" db="EMBL/GenBank/DDBJ databases">
        <title>Draft genome sequences of strains closely related to Aspergillus parafelis and Aspergillus hiratsukae.</title>
        <authorList>
            <person name="Dos Santos R.A.C."/>
            <person name="Rivero-Menendez O."/>
            <person name="Steenwyk J.L."/>
            <person name="Mead M.E."/>
            <person name="Goldman G.H."/>
            <person name="Alastruey-Izquierdo A."/>
            <person name="Rokas A."/>
        </authorList>
    </citation>
    <scope>NUCLEOTIDE SEQUENCE</scope>
    <source>
        <strain evidence="1">CNM-CM5623</strain>
    </source>
</reference>
<gene>
    <name evidence="1" type="ORF">CNMCM5623_006926</name>
</gene>
<dbReference type="Proteomes" id="UP000654922">
    <property type="component" value="Unassembled WGS sequence"/>
</dbReference>
<proteinExistence type="predicted"/>
<dbReference type="OrthoDB" id="10386985at2759"/>
<organism evidence="1 2">
    <name type="scientific">Aspergillus felis</name>
    <dbReference type="NCBI Taxonomy" id="1287682"/>
    <lineage>
        <taxon>Eukaryota</taxon>
        <taxon>Fungi</taxon>
        <taxon>Dikarya</taxon>
        <taxon>Ascomycota</taxon>
        <taxon>Pezizomycotina</taxon>
        <taxon>Eurotiomycetes</taxon>
        <taxon>Eurotiomycetidae</taxon>
        <taxon>Eurotiales</taxon>
        <taxon>Aspergillaceae</taxon>
        <taxon>Aspergillus</taxon>
        <taxon>Aspergillus subgen. Fumigati</taxon>
    </lineage>
</organism>